<dbReference type="Gene3D" id="1.20.5.110">
    <property type="match status" value="1"/>
</dbReference>
<keyword evidence="21" id="KW-1185">Reference proteome</keyword>
<evidence type="ECO:0000256" key="6">
    <source>
        <dbReference type="ARBA" id="ARBA00022692"/>
    </source>
</evidence>
<evidence type="ECO:0000256" key="15">
    <source>
        <dbReference type="ARBA" id="ARBA00041297"/>
    </source>
</evidence>
<dbReference type="Pfam" id="PF13193">
    <property type="entry name" value="AMP-binding_C"/>
    <property type="match status" value="1"/>
</dbReference>
<dbReference type="OrthoDB" id="288590at2759"/>
<dbReference type="SUPFAM" id="SSF56801">
    <property type="entry name" value="Acetyl-CoA synthetase-like"/>
    <property type="match status" value="1"/>
</dbReference>
<keyword evidence="4" id="KW-1003">Cell membrane</keyword>
<sequence>MASLNRGVSGTDFRNAHVDERETLLEHDSEPDEDMIFNRSSISDDDEIKVHKKIDSVKIQIREVTDVMRDNVQKVLERGERLEDLQLASDRLNFAGNEFRDAARRAQRRAWLQNIKSRLDHSVIFSVLDVVVLYLIGLSAVIAFIAAYIFTGSRWRTLFIIYKTLPRDITGAFRFLKVNFLLWYWEKRQFTVAKLFKRQAKSNPNKVALMYENQEWTYKQLDDFSDRLAYSVRTQPIKSGDSVALLMENHPEYIGIWLGLSKAGFVTALINTNLRKDVLIHSINAAECKAIIFGAEFKDAIDEIRTKIPNIILYQWSEDEKTPILKNAIDLKSLIARNSADSINIDISFGHPRDKLIYIYTSGTTGMPKAAVINNLRYMLISCGVYYMLDLRQTDRIYDSLPLYHSAGGIVGVGQALCTGVTVVLRKKFSASKFWDDCIQYECTVAQYIGEICRFLLSVPASPNDTNHKIRLMFGNGLRPQIWETFVKRFQIKQIGEFYGATEGNSNLVNIDNRVGAVGFIPKFAGRLYPVTLLRIDEETGEPIRRNGLCVPCKAGEPGIFVGKINPKKAVNDFSGYADKKESEKKILYDVFKKGDRVFNSGDILVMDELGYFYFKDRRGDTYRWKGENVATAEVEAVISNILSLKDAVVYGVEIPENEGKAGMVAIYDPENSLNLKELAEGIKKGLPSYARPLFIRVLSQLPLTGTFKLQKRDLQREGYDVTKDINCRDKRKIATFIRNLIR</sequence>
<dbReference type="InterPro" id="IPR001388">
    <property type="entry name" value="Synaptobrevin-like"/>
</dbReference>
<dbReference type="InterPro" id="IPR000873">
    <property type="entry name" value="AMP-dep_synth/lig_dom"/>
</dbReference>
<accession>A0A8J2HP08</accession>
<evidence type="ECO:0000313" key="21">
    <source>
        <dbReference type="Proteomes" id="UP000786811"/>
    </source>
</evidence>
<feature type="transmembrane region" description="Helical" evidence="18">
    <location>
        <begin position="123"/>
        <end position="150"/>
    </location>
</feature>
<dbReference type="PROSITE" id="PS00455">
    <property type="entry name" value="AMP_BINDING"/>
    <property type="match status" value="1"/>
</dbReference>
<keyword evidence="8" id="KW-0276">Fatty acid metabolism</keyword>
<evidence type="ECO:0000256" key="17">
    <source>
        <dbReference type="PROSITE-ProRule" id="PRU00290"/>
    </source>
</evidence>
<evidence type="ECO:0000256" key="1">
    <source>
        <dbReference type="ARBA" id="ARBA00004651"/>
    </source>
</evidence>
<organism evidence="20 21">
    <name type="scientific">Cotesia congregata</name>
    <name type="common">Parasitoid wasp</name>
    <name type="synonym">Apanteles congregatus</name>
    <dbReference type="NCBI Taxonomy" id="51543"/>
    <lineage>
        <taxon>Eukaryota</taxon>
        <taxon>Metazoa</taxon>
        <taxon>Ecdysozoa</taxon>
        <taxon>Arthropoda</taxon>
        <taxon>Hexapoda</taxon>
        <taxon>Insecta</taxon>
        <taxon>Pterygota</taxon>
        <taxon>Neoptera</taxon>
        <taxon>Endopterygota</taxon>
        <taxon>Hymenoptera</taxon>
        <taxon>Apocrita</taxon>
        <taxon>Ichneumonoidea</taxon>
        <taxon>Braconidae</taxon>
        <taxon>Microgastrinae</taxon>
        <taxon>Cotesia</taxon>
    </lineage>
</organism>
<dbReference type="GO" id="GO:0004467">
    <property type="term" value="F:long-chain fatty acid-CoA ligase activity"/>
    <property type="evidence" value="ECO:0007669"/>
    <property type="project" value="UniProtKB-EC"/>
</dbReference>
<dbReference type="Pfam" id="PF00957">
    <property type="entry name" value="Synaptobrevin"/>
    <property type="match status" value="1"/>
</dbReference>
<keyword evidence="17" id="KW-0175">Coiled coil</keyword>
<dbReference type="PRINTS" id="PR00219">
    <property type="entry name" value="SYNAPTOBREVN"/>
</dbReference>
<dbReference type="InterPro" id="IPR042099">
    <property type="entry name" value="ANL_N_sf"/>
</dbReference>
<dbReference type="InterPro" id="IPR045851">
    <property type="entry name" value="AMP-bd_C_sf"/>
</dbReference>
<evidence type="ECO:0000256" key="16">
    <source>
        <dbReference type="ARBA" id="ARBA00048666"/>
    </source>
</evidence>
<dbReference type="SUPFAM" id="SSF58038">
    <property type="entry name" value="SNARE fusion complex"/>
    <property type="match status" value="1"/>
</dbReference>
<reference evidence="20" key="1">
    <citation type="submission" date="2021-04" db="EMBL/GenBank/DDBJ databases">
        <authorList>
            <person name="Chebbi M.A.C M."/>
        </authorList>
    </citation>
    <scope>NUCLEOTIDE SEQUENCE</scope>
</reference>
<evidence type="ECO:0000256" key="13">
    <source>
        <dbReference type="ARBA" id="ARBA00026121"/>
    </source>
</evidence>
<comment type="catalytic activity">
    <reaction evidence="16">
        <text>tetracosanoate + ATP + CoA = tetracosanoyl-CoA + AMP + diphosphate</text>
        <dbReference type="Rhea" id="RHEA:33639"/>
        <dbReference type="ChEBI" id="CHEBI:30616"/>
        <dbReference type="ChEBI" id="CHEBI:31014"/>
        <dbReference type="ChEBI" id="CHEBI:33019"/>
        <dbReference type="ChEBI" id="CHEBI:57287"/>
        <dbReference type="ChEBI" id="CHEBI:65052"/>
        <dbReference type="ChEBI" id="CHEBI:456215"/>
    </reaction>
    <physiologicalReaction direction="left-to-right" evidence="16">
        <dbReference type="Rhea" id="RHEA:33640"/>
    </physiologicalReaction>
</comment>
<dbReference type="GO" id="GO:0005524">
    <property type="term" value="F:ATP binding"/>
    <property type="evidence" value="ECO:0007669"/>
    <property type="project" value="UniProtKB-KW"/>
</dbReference>
<evidence type="ECO:0000313" key="20">
    <source>
        <dbReference type="EMBL" id="CAG5108308.1"/>
    </source>
</evidence>
<evidence type="ECO:0000256" key="8">
    <source>
        <dbReference type="ARBA" id="ARBA00022832"/>
    </source>
</evidence>
<dbReference type="Proteomes" id="UP000786811">
    <property type="component" value="Unassembled WGS sequence"/>
</dbReference>
<evidence type="ECO:0000256" key="11">
    <source>
        <dbReference type="ARBA" id="ARBA00023136"/>
    </source>
</evidence>
<keyword evidence="10 18" id="KW-1133">Transmembrane helix</keyword>
<comment type="catalytic activity">
    <reaction evidence="14">
        <text>a very long-chain fatty acid + ATP + CoA = a very long-chain fatty acyl-CoA + AMP + diphosphate</text>
        <dbReference type="Rhea" id="RHEA:54536"/>
        <dbReference type="ChEBI" id="CHEBI:30616"/>
        <dbReference type="ChEBI" id="CHEBI:33019"/>
        <dbReference type="ChEBI" id="CHEBI:57287"/>
        <dbReference type="ChEBI" id="CHEBI:58950"/>
        <dbReference type="ChEBI" id="CHEBI:138261"/>
        <dbReference type="ChEBI" id="CHEBI:456215"/>
    </reaction>
    <physiologicalReaction direction="left-to-right" evidence="14">
        <dbReference type="Rhea" id="RHEA:54537"/>
    </physiologicalReaction>
</comment>
<keyword evidence="7" id="KW-0547">Nucleotide-binding</keyword>
<dbReference type="Gene3D" id="3.40.50.12780">
    <property type="entry name" value="N-terminal domain of ligase-like"/>
    <property type="match status" value="1"/>
</dbReference>
<comment type="similarity">
    <text evidence="2">Belongs to the ATP-dependent AMP-binding enzyme family.</text>
</comment>
<dbReference type="FunFam" id="3.40.50.12780:FF:000005">
    <property type="entry name" value="Solute carrier family 27 member 6"/>
    <property type="match status" value="1"/>
</dbReference>
<comment type="catalytic activity">
    <reaction evidence="12">
        <text>a long-chain fatty acid + ATP + CoA = a long-chain fatty acyl-CoA + AMP + diphosphate</text>
        <dbReference type="Rhea" id="RHEA:15421"/>
        <dbReference type="ChEBI" id="CHEBI:30616"/>
        <dbReference type="ChEBI" id="CHEBI:33019"/>
        <dbReference type="ChEBI" id="CHEBI:57287"/>
        <dbReference type="ChEBI" id="CHEBI:57560"/>
        <dbReference type="ChEBI" id="CHEBI:83139"/>
        <dbReference type="ChEBI" id="CHEBI:456215"/>
        <dbReference type="EC" id="6.2.1.3"/>
    </reaction>
    <physiologicalReaction direction="left-to-right" evidence="12">
        <dbReference type="Rhea" id="RHEA:15422"/>
    </physiologicalReaction>
</comment>
<dbReference type="InterPro" id="IPR042855">
    <property type="entry name" value="V_SNARE_CC"/>
</dbReference>
<dbReference type="FunFam" id="3.30.300.30:FF:000002">
    <property type="entry name" value="Long-chain fatty acid transport protein 1"/>
    <property type="match status" value="1"/>
</dbReference>
<evidence type="ECO:0000256" key="3">
    <source>
        <dbReference type="ARBA" id="ARBA00022448"/>
    </source>
</evidence>
<gene>
    <name evidence="20" type="ORF">HICCMSTLAB_LOCUS13172</name>
</gene>
<evidence type="ECO:0000256" key="4">
    <source>
        <dbReference type="ARBA" id="ARBA00022475"/>
    </source>
</evidence>
<dbReference type="EMBL" id="CAJNRD030001124">
    <property type="protein sequence ID" value="CAG5108308.1"/>
    <property type="molecule type" value="Genomic_DNA"/>
</dbReference>
<keyword evidence="11 18" id="KW-0472">Membrane</keyword>
<dbReference type="GO" id="GO:0016192">
    <property type="term" value="P:vesicle-mediated transport"/>
    <property type="evidence" value="ECO:0007669"/>
    <property type="project" value="InterPro"/>
</dbReference>
<dbReference type="InterPro" id="IPR025110">
    <property type="entry name" value="AMP-bd_C"/>
</dbReference>
<evidence type="ECO:0000256" key="12">
    <source>
        <dbReference type="ARBA" id="ARBA00024484"/>
    </source>
</evidence>
<dbReference type="GO" id="GO:0005886">
    <property type="term" value="C:plasma membrane"/>
    <property type="evidence" value="ECO:0007669"/>
    <property type="project" value="UniProtKB-SubCell"/>
</dbReference>
<keyword evidence="6 18" id="KW-0812">Transmembrane</keyword>
<dbReference type="AlphaFoldDB" id="A0A8J2HP08"/>
<keyword evidence="5" id="KW-0436">Ligase</keyword>
<dbReference type="NCBIfam" id="NF006134">
    <property type="entry name" value="PRK08279.1"/>
    <property type="match status" value="1"/>
</dbReference>
<evidence type="ECO:0000256" key="7">
    <source>
        <dbReference type="ARBA" id="ARBA00022741"/>
    </source>
</evidence>
<dbReference type="GO" id="GO:0005324">
    <property type="term" value="F:long-chain fatty acid transmembrane transporter activity"/>
    <property type="evidence" value="ECO:0007669"/>
    <property type="project" value="TreeGrafter"/>
</dbReference>
<evidence type="ECO:0000256" key="9">
    <source>
        <dbReference type="ARBA" id="ARBA00022840"/>
    </source>
</evidence>
<evidence type="ECO:0000256" key="2">
    <source>
        <dbReference type="ARBA" id="ARBA00006432"/>
    </source>
</evidence>
<evidence type="ECO:0000256" key="14">
    <source>
        <dbReference type="ARBA" id="ARBA00036527"/>
    </source>
</evidence>
<comment type="subcellular location">
    <subcellularLocation>
        <location evidence="1">Cell membrane</location>
        <topology evidence="1">Multi-pass membrane protein</topology>
    </subcellularLocation>
</comment>
<dbReference type="PANTHER" id="PTHR43107:SF15">
    <property type="entry name" value="FATTY ACID TRANSPORT PROTEIN 3, ISOFORM A"/>
    <property type="match status" value="1"/>
</dbReference>
<dbReference type="EC" id="6.2.1.3" evidence="13"/>
<evidence type="ECO:0000256" key="10">
    <source>
        <dbReference type="ARBA" id="ARBA00022989"/>
    </source>
</evidence>
<dbReference type="Gene3D" id="3.30.300.30">
    <property type="match status" value="1"/>
</dbReference>
<comment type="caution">
    <text evidence="20">The sequence shown here is derived from an EMBL/GenBank/DDBJ whole genome shotgun (WGS) entry which is preliminary data.</text>
</comment>
<evidence type="ECO:0000259" key="19">
    <source>
        <dbReference type="PROSITE" id="PS50892"/>
    </source>
</evidence>
<protein>
    <recommendedName>
        <fullName evidence="13">long-chain-fatty-acid--CoA ligase</fullName>
        <ecNumber evidence="13">6.2.1.3</ecNumber>
    </recommendedName>
    <alternativeName>
        <fullName evidence="15">Long-chain-fatty-acid--CoA ligase</fullName>
    </alternativeName>
</protein>
<proteinExistence type="inferred from homology"/>
<dbReference type="GO" id="GO:0044539">
    <property type="term" value="P:long-chain fatty acid import into cell"/>
    <property type="evidence" value="ECO:0007669"/>
    <property type="project" value="TreeGrafter"/>
</dbReference>
<dbReference type="PANTHER" id="PTHR43107">
    <property type="entry name" value="LONG-CHAIN FATTY ACID TRANSPORT PROTEIN"/>
    <property type="match status" value="1"/>
</dbReference>
<dbReference type="PROSITE" id="PS50892">
    <property type="entry name" value="V_SNARE"/>
    <property type="match status" value="1"/>
</dbReference>
<feature type="domain" description="V-SNARE coiled-coil homology" evidence="19">
    <location>
        <begin position="53"/>
        <end position="113"/>
    </location>
</feature>
<evidence type="ECO:0000256" key="5">
    <source>
        <dbReference type="ARBA" id="ARBA00022598"/>
    </source>
</evidence>
<dbReference type="Pfam" id="PF00501">
    <property type="entry name" value="AMP-binding"/>
    <property type="match status" value="1"/>
</dbReference>
<name>A0A8J2HP08_COTCN</name>
<dbReference type="InterPro" id="IPR020845">
    <property type="entry name" value="AMP-binding_CS"/>
</dbReference>
<evidence type="ECO:0000256" key="18">
    <source>
        <dbReference type="SAM" id="Phobius"/>
    </source>
</evidence>
<dbReference type="GO" id="GO:0005789">
    <property type="term" value="C:endoplasmic reticulum membrane"/>
    <property type="evidence" value="ECO:0007669"/>
    <property type="project" value="TreeGrafter"/>
</dbReference>
<keyword evidence="3" id="KW-0813">Transport</keyword>
<keyword evidence="8" id="KW-0443">Lipid metabolism</keyword>
<keyword evidence="9" id="KW-0067">ATP-binding</keyword>